<organism evidence="1 2">
    <name type="scientific">Boeremia exigua</name>
    <dbReference type="NCBI Taxonomy" id="749465"/>
    <lineage>
        <taxon>Eukaryota</taxon>
        <taxon>Fungi</taxon>
        <taxon>Dikarya</taxon>
        <taxon>Ascomycota</taxon>
        <taxon>Pezizomycotina</taxon>
        <taxon>Dothideomycetes</taxon>
        <taxon>Pleosporomycetidae</taxon>
        <taxon>Pleosporales</taxon>
        <taxon>Pleosporineae</taxon>
        <taxon>Didymellaceae</taxon>
        <taxon>Boeremia</taxon>
    </lineage>
</organism>
<accession>A0ACC2IC37</accession>
<keyword evidence="2" id="KW-1185">Reference proteome</keyword>
<evidence type="ECO:0000313" key="1">
    <source>
        <dbReference type="EMBL" id="KAJ8112712.1"/>
    </source>
</evidence>
<evidence type="ECO:0000313" key="2">
    <source>
        <dbReference type="Proteomes" id="UP001153331"/>
    </source>
</evidence>
<reference evidence="1" key="1">
    <citation type="submission" date="2022-11" db="EMBL/GenBank/DDBJ databases">
        <title>Genome Sequence of Boeremia exigua.</title>
        <authorList>
            <person name="Buettner E."/>
        </authorList>
    </citation>
    <scope>NUCLEOTIDE SEQUENCE</scope>
    <source>
        <strain evidence="1">CU02</strain>
    </source>
</reference>
<sequence length="381" mass="42806">MLQGKSLLPGGEVRNAQGTRPWPDTQGSQDTATARSDNNKDDPDRWTVSEFSWPFHVEWACGSSVLVLPQATVMVPNDTKDGAANDAQDGLDGGGVTVVSPNDELPRPVAVLMHLVWMTMHSWVPSKHLPSIQPRGLRGAVPFSAVPGAILHLAYSPCDFPGASRNNPQFCRNLPRFRGTSSSRKRRREGQNQREKGRPRRNSAVPVNRLDSKERQGQHRCTASLPATRHVERFQDLAQSGRQNTLSILLRLGMMKQNSQQDTVRRDAKSGQVQSDIQDRSHLERDRTAQCLQKVLLMQQVMQDRKQIDLQFKASSGIQQDTLNQTNNLEQVSTNDQQVLLQMQARERLHLITQQGLRFSSVGTIQRPLNRIRHAKTFVLD</sequence>
<dbReference type="EMBL" id="JAPHNI010000303">
    <property type="protein sequence ID" value="KAJ8112712.1"/>
    <property type="molecule type" value="Genomic_DNA"/>
</dbReference>
<gene>
    <name evidence="1" type="ORF">OPT61_g4976</name>
</gene>
<name>A0ACC2IC37_9PLEO</name>
<dbReference type="Proteomes" id="UP001153331">
    <property type="component" value="Unassembled WGS sequence"/>
</dbReference>
<proteinExistence type="predicted"/>
<protein>
    <submittedName>
        <fullName evidence="1">Uncharacterized protein</fullName>
    </submittedName>
</protein>
<comment type="caution">
    <text evidence="1">The sequence shown here is derived from an EMBL/GenBank/DDBJ whole genome shotgun (WGS) entry which is preliminary data.</text>
</comment>